<keyword evidence="3" id="KW-0547">Nucleotide-binding</keyword>
<evidence type="ECO:0000259" key="6">
    <source>
        <dbReference type="PROSITE" id="PS50011"/>
    </source>
</evidence>
<gene>
    <name evidence="7" type="ORF">EW146_g1250</name>
</gene>
<dbReference type="SUPFAM" id="SSF56112">
    <property type="entry name" value="Protein kinase-like (PK-like)"/>
    <property type="match status" value="1"/>
</dbReference>
<name>A0A4S4M6E7_9AGAM</name>
<dbReference type="GO" id="GO:0010506">
    <property type="term" value="P:regulation of autophagy"/>
    <property type="evidence" value="ECO:0007669"/>
    <property type="project" value="InterPro"/>
</dbReference>
<dbReference type="PANTHER" id="PTHR24348">
    <property type="entry name" value="SERINE/THREONINE-PROTEIN KINASE UNC-51-RELATED"/>
    <property type="match status" value="1"/>
</dbReference>
<keyword evidence="2" id="KW-0808">Transferase</keyword>
<dbReference type="GO" id="GO:0005524">
    <property type="term" value="F:ATP binding"/>
    <property type="evidence" value="ECO:0007669"/>
    <property type="project" value="UniProtKB-KW"/>
</dbReference>
<comment type="caution">
    <text evidence="7">The sequence shown here is derived from an EMBL/GenBank/DDBJ whole genome shotgun (WGS) entry which is preliminary data.</text>
</comment>
<evidence type="ECO:0000256" key="1">
    <source>
        <dbReference type="ARBA" id="ARBA00012513"/>
    </source>
</evidence>
<dbReference type="Proteomes" id="UP000310158">
    <property type="component" value="Unassembled WGS sequence"/>
</dbReference>
<dbReference type="GO" id="GO:0016020">
    <property type="term" value="C:membrane"/>
    <property type="evidence" value="ECO:0007669"/>
    <property type="project" value="TreeGrafter"/>
</dbReference>
<dbReference type="EMBL" id="SGPL01000030">
    <property type="protein sequence ID" value="THH20068.1"/>
    <property type="molecule type" value="Genomic_DNA"/>
</dbReference>
<feature type="domain" description="Protein kinase" evidence="6">
    <location>
        <begin position="1"/>
        <end position="190"/>
    </location>
</feature>
<dbReference type="GO" id="GO:0000045">
    <property type="term" value="P:autophagosome assembly"/>
    <property type="evidence" value="ECO:0007669"/>
    <property type="project" value="TreeGrafter"/>
</dbReference>
<evidence type="ECO:0000256" key="2">
    <source>
        <dbReference type="ARBA" id="ARBA00022679"/>
    </source>
</evidence>
<dbReference type="AlphaFoldDB" id="A0A4S4M6E7"/>
<proteinExistence type="predicted"/>
<keyword evidence="8" id="KW-1185">Reference proteome</keyword>
<evidence type="ECO:0000313" key="7">
    <source>
        <dbReference type="EMBL" id="THH20068.1"/>
    </source>
</evidence>
<dbReference type="GO" id="GO:0000407">
    <property type="term" value="C:phagophore assembly site"/>
    <property type="evidence" value="ECO:0007669"/>
    <property type="project" value="TreeGrafter"/>
</dbReference>
<dbReference type="InterPro" id="IPR000719">
    <property type="entry name" value="Prot_kinase_dom"/>
</dbReference>
<keyword evidence="5" id="KW-0067">ATP-binding</keyword>
<sequence>MCLLQRSSCALEATSQIMEGVTFLHNHLVAHRDLFISNFLRSRRNGKYNVSTEKDFLRPRYCIIDFEWAVRFLSSSNPVSRTVVGPPTRWDDYRRPAPPEMRSSQPYCPFKADVWQLGCTFLFCFQVLHLASWRDNPRNHTALRFMNADSPDARPTARAAVERLNRLRTAIPSNILRQSIDEPEWSLPED</sequence>
<dbReference type="EC" id="2.7.11.1" evidence="1"/>
<evidence type="ECO:0000256" key="4">
    <source>
        <dbReference type="ARBA" id="ARBA00022777"/>
    </source>
</evidence>
<dbReference type="OrthoDB" id="3224178at2759"/>
<dbReference type="GO" id="GO:0005829">
    <property type="term" value="C:cytosol"/>
    <property type="evidence" value="ECO:0007669"/>
    <property type="project" value="TreeGrafter"/>
</dbReference>
<accession>A0A4S4M6E7</accession>
<dbReference type="GO" id="GO:0005776">
    <property type="term" value="C:autophagosome"/>
    <property type="evidence" value="ECO:0007669"/>
    <property type="project" value="TreeGrafter"/>
</dbReference>
<reference evidence="7 8" key="1">
    <citation type="submission" date="2019-02" db="EMBL/GenBank/DDBJ databases">
        <title>Genome sequencing of the rare red list fungi Bondarzewia mesenterica.</title>
        <authorList>
            <person name="Buettner E."/>
            <person name="Kellner H."/>
        </authorList>
    </citation>
    <scope>NUCLEOTIDE SEQUENCE [LARGE SCALE GENOMIC DNA]</scope>
    <source>
        <strain evidence="7 8">DSM 108281</strain>
    </source>
</reference>
<keyword evidence="4" id="KW-0418">Kinase</keyword>
<protein>
    <recommendedName>
        <fullName evidence="1">non-specific serine/threonine protein kinase</fullName>
        <ecNumber evidence="1">2.7.11.1</ecNumber>
    </recommendedName>
</protein>
<dbReference type="Pfam" id="PF00069">
    <property type="entry name" value="Pkinase"/>
    <property type="match status" value="1"/>
</dbReference>
<evidence type="ECO:0000256" key="5">
    <source>
        <dbReference type="ARBA" id="ARBA00022840"/>
    </source>
</evidence>
<dbReference type="InterPro" id="IPR045269">
    <property type="entry name" value="Atg1-like"/>
</dbReference>
<dbReference type="GO" id="GO:0004674">
    <property type="term" value="F:protein serine/threonine kinase activity"/>
    <property type="evidence" value="ECO:0007669"/>
    <property type="project" value="UniProtKB-EC"/>
</dbReference>
<evidence type="ECO:0000256" key="3">
    <source>
        <dbReference type="ARBA" id="ARBA00022741"/>
    </source>
</evidence>
<dbReference type="Gene3D" id="1.10.510.10">
    <property type="entry name" value="Transferase(Phosphotransferase) domain 1"/>
    <property type="match status" value="1"/>
</dbReference>
<evidence type="ECO:0000313" key="8">
    <source>
        <dbReference type="Proteomes" id="UP000310158"/>
    </source>
</evidence>
<dbReference type="InterPro" id="IPR011009">
    <property type="entry name" value="Kinase-like_dom_sf"/>
</dbReference>
<dbReference type="PANTHER" id="PTHR24348:SF22">
    <property type="entry name" value="NON-SPECIFIC SERINE_THREONINE PROTEIN KINASE"/>
    <property type="match status" value="1"/>
</dbReference>
<dbReference type="PROSITE" id="PS50011">
    <property type="entry name" value="PROTEIN_KINASE_DOM"/>
    <property type="match status" value="1"/>
</dbReference>
<organism evidence="7 8">
    <name type="scientific">Bondarzewia mesenterica</name>
    <dbReference type="NCBI Taxonomy" id="1095465"/>
    <lineage>
        <taxon>Eukaryota</taxon>
        <taxon>Fungi</taxon>
        <taxon>Dikarya</taxon>
        <taxon>Basidiomycota</taxon>
        <taxon>Agaricomycotina</taxon>
        <taxon>Agaricomycetes</taxon>
        <taxon>Russulales</taxon>
        <taxon>Bondarzewiaceae</taxon>
        <taxon>Bondarzewia</taxon>
    </lineage>
</organism>